<proteinExistence type="predicted"/>
<reference evidence="1 2" key="1">
    <citation type="submission" date="2016-06" db="EMBL/GenBank/DDBJ databases">
        <authorList>
            <person name="Kjaerup R.B."/>
            <person name="Dalgaard T.S."/>
            <person name="Juul-Madsen H.R."/>
        </authorList>
    </citation>
    <scope>NUCLEOTIDE SEQUENCE [LARGE SCALE GENOMIC DNA]</scope>
    <source>
        <strain evidence="1 2">ACS1953</strain>
    </source>
</reference>
<evidence type="ECO:0000313" key="1">
    <source>
        <dbReference type="EMBL" id="OBF19650.1"/>
    </source>
</evidence>
<dbReference type="OrthoDB" id="4764771at2"/>
<sequence>MLLALTTVAIAACQTGTTTGMPTASSQPPPEDLLPAFTNTIWPAIVDYNKHRSQGGPESERFHDIMDPDLKGDNAGIDGVRAYSALRDAAQNLGQTDYDNTAKVQHSSSDITAAHSEVSSFTSNTAAVNVCYTYTHSWYRDVKDKQQAPAASEATVELVNVDNTWYLRAITDDHVVPSCTSGRE</sequence>
<evidence type="ECO:0000313" key="2">
    <source>
        <dbReference type="Proteomes" id="UP000093779"/>
    </source>
</evidence>
<accession>A0A1A1XKI9</accession>
<dbReference type="AlphaFoldDB" id="A0A1A1XKI9"/>
<comment type="caution">
    <text evidence="1">The sequence shown here is derived from an EMBL/GenBank/DDBJ whole genome shotgun (WGS) entry which is preliminary data.</text>
</comment>
<gene>
    <name evidence="1" type="ORF">A5726_17525</name>
</gene>
<dbReference type="EMBL" id="LZHX01000059">
    <property type="protein sequence ID" value="OBF19650.1"/>
    <property type="molecule type" value="Genomic_DNA"/>
</dbReference>
<name>A0A1A1XKI9_9MYCO</name>
<protein>
    <submittedName>
        <fullName evidence="1">Uncharacterized protein</fullName>
    </submittedName>
</protein>
<dbReference type="Proteomes" id="UP000093779">
    <property type="component" value="Unassembled WGS sequence"/>
</dbReference>
<organism evidence="1 2">
    <name type="scientific">Mycolicibacterium conceptionense</name>
    <dbReference type="NCBI Taxonomy" id="451644"/>
    <lineage>
        <taxon>Bacteria</taxon>
        <taxon>Bacillati</taxon>
        <taxon>Actinomycetota</taxon>
        <taxon>Actinomycetes</taxon>
        <taxon>Mycobacteriales</taxon>
        <taxon>Mycobacteriaceae</taxon>
        <taxon>Mycolicibacterium</taxon>
    </lineage>
</organism>
<dbReference type="RefSeq" id="WP_019347776.1">
    <property type="nucleotide sequence ID" value="NZ_AGSZ01000598.1"/>
</dbReference>